<gene>
    <name evidence="3" type="ORF">ACFQKD_05950</name>
</gene>
<sequence>MNRDTDRVDDSELGSDNVDANVRLPADEGGFDTVSIRVVECVAEATGREPTDLPPLYDVVDPDALDDLFTAGGDGNCTVSFRFEGTLVEVRGEGDVAAVQMPADD</sequence>
<dbReference type="GeneID" id="79269263"/>
<evidence type="ECO:0000259" key="2">
    <source>
        <dbReference type="Pfam" id="PF18545"/>
    </source>
</evidence>
<accession>A0ABD5WVT7</accession>
<keyword evidence="4" id="KW-1185">Reference proteome</keyword>
<evidence type="ECO:0000256" key="1">
    <source>
        <dbReference type="SAM" id="MobiDB-lite"/>
    </source>
</evidence>
<feature type="region of interest" description="Disordered" evidence="1">
    <location>
        <begin position="1"/>
        <end position="25"/>
    </location>
</feature>
<evidence type="ECO:0000313" key="3">
    <source>
        <dbReference type="EMBL" id="MFC7096843.1"/>
    </source>
</evidence>
<dbReference type="AlphaFoldDB" id="A0ABD5WVT7"/>
<dbReference type="EMBL" id="JBHTAG010000002">
    <property type="protein sequence ID" value="MFC7096843.1"/>
    <property type="molecule type" value="Genomic_DNA"/>
</dbReference>
<protein>
    <submittedName>
        <fullName evidence="3">HalOD1 output domain-containing protein</fullName>
    </submittedName>
</protein>
<organism evidence="3 4">
    <name type="scientific">Halobaculum marinum</name>
    <dbReference type="NCBI Taxonomy" id="3031996"/>
    <lineage>
        <taxon>Archaea</taxon>
        <taxon>Methanobacteriati</taxon>
        <taxon>Methanobacteriota</taxon>
        <taxon>Stenosarchaea group</taxon>
        <taxon>Halobacteria</taxon>
        <taxon>Halobacteriales</taxon>
        <taxon>Haloferacaceae</taxon>
        <taxon>Halobaculum</taxon>
    </lineage>
</organism>
<evidence type="ECO:0000313" key="4">
    <source>
        <dbReference type="Proteomes" id="UP001596388"/>
    </source>
</evidence>
<dbReference type="Pfam" id="PF18545">
    <property type="entry name" value="HalOD1"/>
    <property type="match status" value="1"/>
</dbReference>
<proteinExistence type="predicted"/>
<dbReference type="Proteomes" id="UP001596388">
    <property type="component" value="Unassembled WGS sequence"/>
</dbReference>
<name>A0ABD5WVT7_9EURY</name>
<feature type="domain" description="Halobacterial output" evidence="2">
    <location>
        <begin position="32"/>
        <end position="96"/>
    </location>
</feature>
<dbReference type="InterPro" id="IPR040624">
    <property type="entry name" value="HalOD1"/>
</dbReference>
<dbReference type="RefSeq" id="WP_276238699.1">
    <property type="nucleotide sequence ID" value="NZ_CP119989.1"/>
</dbReference>
<comment type="caution">
    <text evidence="3">The sequence shown here is derived from an EMBL/GenBank/DDBJ whole genome shotgun (WGS) entry which is preliminary data.</text>
</comment>
<feature type="compositionally biased region" description="Basic and acidic residues" evidence="1">
    <location>
        <begin position="1"/>
        <end position="10"/>
    </location>
</feature>
<reference evidence="3 4" key="1">
    <citation type="journal article" date="2019" name="Int. J. Syst. Evol. Microbiol.">
        <title>The Global Catalogue of Microorganisms (GCM) 10K type strain sequencing project: providing services to taxonomists for standard genome sequencing and annotation.</title>
        <authorList>
            <consortium name="The Broad Institute Genomics Platform"/>
            <consortium name="The Broad Institute Genome Sequencing Center for Infectious Disease"/>
            <person name="Wu L."/>
            <person name="Ma J."/>
        </authorList>
    </citation>
    <scope>NUCLEOTIDE SEQUENCE [LARGE SCALE GENOMIC DNA]</scope>
    <source>
        <strain evidence="3 4">DT55</strain>
    </source>
</reference>